<evidence type="ECO:0000256" key="2">
    <source>
        <dbReference type="SAM" id="MobiDB-lite"/>
    </source>
</evidence>
<dbReference type="EMBL" id="CAJGYO010000007">
    <property type="protein sequence ID" value="CAD6247472.1"/>
    <property type="molecule type" value="Genomic_DNA"/>
</dbReference>
<evidence type="ECO:0008006" key="6">
    <source>
        <dbReference type="Google" id="ProtNLM"/>
    </source>
</evidence>
<name>A0A811PVZ9_9POAL</name>
<evidence type="ECO:0000313" key="4">
    <source>
        <dbReference type="EMBL" id="CAD6247472.1"/>
    </source>
</evidence>
<evidence type="ECO:0000256" key="3">
    <source>
        <dbReference type="SAM" id="SignalP"/>
    </source>
</evidence>
<dbReference type="Proteomes" id="UP000604825">
    <property type="component" value="Unassembled WGS sequence"/>
</dbReference>
<evidence type="ECO:0000313" key="5">
    <source>
        <dbReference type="Proteomes" id="UP000604825"/>
    </source>
</evidence>
<feature type="signal peptide" evidence="3">
    <location>
        <begin position="1"/>
        <end position="25"/>
    </location>
</feature>
<evidence type="ECO:0000256" key="1">
    <source>
        <dbReference type="ARBA" id="ARBA00022737"/>
    </source>
</evidence>
<dbReference type="PANTHER" id="PTHR13833:SF73">
    <property type="entry name" value="NHL DOMAIN-CONTAINING PROTEIN"/>
    <property type="match status" value="1"/>
</dbReference>
<dbReference type="PANTHER" id="PTHR13833">
    <property type="match status" value="1"/>
</dbReference>
<reference evidence="4" key="1">
    <citation type="submission" date="2020-10" db="EMBL/GenBank/DDBJ databases">
        <authorList>
            <person name="Han B."/>
            <person name="Lu T."/>
            <person name="Zhao Q."/>
            <person name="Huang X."/>
            <person name="Zhao Y."/>
        </authorList>
    </citation>
    <scope>NUCLEOTIDE SEQUENCE</scope>
</reference>
<dbReference type="InterPro" id="IPR001258">
    <property type="entry name" value="NHL_repeat"/>
</dbReference>
<proteinExistence type="predicted"/>
<accession>A0A811PVZ9</accession>
<feature type="compositionally biased region" description="Basic and acidic residues" evidence="2">
    <location>
        <begin position="346"/>
        <end position="361"/>
    </location>
</feature>
<dbReference type="SUPFAM" id="SSF101898">
    <property type="entry name" value="NHL repeat"/>
    <property type="match status" value="1"/>
</dbReference>
<feature type="region of interest" description="Disordered" evidence="2">
    <location>
        <begin position="341"/>
        <end position="435"/>
    </location>
</feature>
<sequence length="646" mass="70299">MGLRSPLPLVLLLLLAAAFRPGAAAFAPPTGSIVKQLSSVVRWPRAAPSSHGPKLPGHPQYADGHVGVALQFESGYFVETLVEGDKLGVTPHTIRVSPVEGGELLAVDSAHSNIVRITPPLSEYSRGRLVAGSFQGHSGHIDGKPSDARFKRPTGVAVDDMGNVYVADTANLAIRKIGESGVTTIAGGKSNIPGYRDGPSEDAKFSTDFDVVYVKKMCSLLVIDRGNAALRKISLPQEDCTYQDSALLSSDLILVIGAVVAGYIFSGFQHGFGFSGSEKVDAPENEQHESSTIGKPPLVVESLKEEPGAGWPSLGTLVADLLKLAIEGVGKLLLSVIPQRMQQGKRKTDLTPLRDRLVMPEDREETPAAQKLSSTPMRPETVHAPNAVTETAAKAQKSIKSSKFRDSTLSSKHRSSKRQEYEDFYGTSEPAPVGAKVPKDRLRHRLHHREKSGEVAYGAAAHPELKPAEVKPADYSDPKYDPYMRSKYAAESGGYRSRLMDALSLGLSSSAQVKSSGLVAWQGGATRIGCTSACASGNARMQLVMMIKMQEDNDSLQMILDDDDDELMEELMNDDEDDEFLHGQTLRGFQLRVGDDDQDARRQQLLQMILDDDDDDELMEELMNDDENDEFLHGMYQFAVHIDNFV</sequence>
<dbReference type="Gene3D" id="2.120.10.30">
    <property type="entry name" value="TolB, C-terminal domain"/>
    <property type="match status" value="1"/>
</dbReference>
<feature type="chain" id="PRO_5032514512" description="NHL domain-containing protein" evidence="3">
    <location>
        <begin position="26"/>
        <end position="646"/>
    </location>
</feature>
<dbReference type="Pfam" id="PF01436">
    <property type="entry name" value="NHL"/>
    <property type="match status" value="1"/>
</dbReference>
<dbReference type="AlphaFoldDB" id="A0A811PVZ9"/>
<feature type="compositionally biased region" description="Low complexity" evidence="2">
    <location>
        <begin position="392"/>
        <end position="401"/>
    </location>
</feature>
<gene>
    <name evidence="4" type="ORF">NCGR_LOCUS31664</name>
</gene>
<organism evidence="4 5">
    <name type="scientific">Miscanthus lutarioriparius</name>
    <dbReference type="NCBI Taxonomy" id="422564"/>
    <lineage>
        <taxon>Eukaryota</taxon>
        <taxon>Viridiplantae</taxon>
        <taxon>Streptophyta</taxon>
        <taxon>Embryophyta</taxon>
        <taxon>Tracheophyta</taxon>
        <taxon>Spermatophyta</taxon>
        <taxon>Magnoliopsida</taxon>
        <taxon>Liliopsida</taxon>
        <taxon>Poales</taxon>
        <taxon>Poaceae</taxon>
        <taxon>PACMAD clade</taxon>
        <taxon>Panicoideae</taxon>
        <taxon>Andropogonodae</taxon>
        <taxon>Andropogoneae</taxon>
        <taxon>Saccharinae</taxon>
        <taxon>Miscanthus</taxon>
    </lineage>
</organism>
<dbReference type="InterPro" id="IPR011042">
    <property type="entry name" value="6-blade_b-propeller_TolB-like"/>
</dbReference>
<keyword evidence="3" id="KW-0732">Signal</keyword>
<dbReference type="OrthoDB" id="342730at2759"/>
<keyword evidence="1" id="KW-0677">Repeat</keyword>
<comment type="caution">
    <text evidence="4">The sequence shown here is derived from an EMBL/GenBank/DDBJ whole genome shotgun (WGS) entry which is preliminary data.</text>
</comment>
<keyword evidence="5" id="KW-1185">Reference proteome</keyword>
<protein>
    <recommendedName>
        <fullName evidence="6">NHL domain-containing protein</fullName>
    </recommendedName>
</protein>